<evidence type="ECO:0000259" key="3">
    <source>
        <dbReference type="PROSITE" id="PS50977"/>
    </source>
</evidence>
<dbReference type="PRINTS" id="PR00455">
    <property type="entry name" value="HTHTETR"/>
</dbReference>
<evidence type="ECO:0000256" key="1">
    <source>
        <dbReference type="ARBA" id="ARBA00023125"/>
    </source>
</evidence>
<dbReference type="PANTHER" id="PTHR30055:SF223">
    <property type="entry name" value="HTH-TYPE TRANSCRIPTIONAL REGULATOR UIDR"/>
    <property type="match status" value="1"/>
</dbReference>
<protein>
    <submittedName>
        <fullName evidence="4">Helix-turn-helix domain containing protein</fullName>
    </submittedName>
</protein>
<dbReference type="InterPro" id="IPR001647">
    <property type="entry name" value="HTH_TetR"/>
</dbReference>
<gene>
    <name evidence="4" type="ORF">PR017_24615</name>
</gene>
<keyword evidence="4" id="KW-0614">Plasmid</keyword>
<geneLocation type="plasmid" evidence="4 5">
    <name>unnamed1</name>
</geneLocation>
<dbReference type="PANTHER" id="PTHR30055">
    <property type="entry name" value="HTH-TYPE TRANSCRIPTIONAL REGULATOR RUTR"/>
    <property type="match status" value="1"/>
</dbReference>
<dbReference type="InterPro" id="IPR039536">
    <property type="entry name" value="TetR_C_Proteobacteria"/>
</dbReference>
<keyword evidence="1 2" id="KW-0238">DNA-binding</keyword>
<dbReference type="EMBL" id="CP117258">
    <property type="protein sequence ID" value="WFR98504.1"/>
    <property type="molecule type" value="Genomic_DNA"/>
</dbReference>
<sequence>MSVTENEAVHRLPRGRPRLDPDLRKTSIVETALRVFIEVGFVDATMEMIAARCAISKATLYSAFSSKRDLFTSVVEVAVRLEIPDEIEGGSVAKTLETILLPPSDGHESELDDRDAILRIVYTQGQDHPELWEIYRCTTSKESERLTAWLLQQQAQGRLIIDDATMIAQMLMNVALGYPPNRSEAVVGPLTRVPYLREFVTIFCRGISVS</sequence>
<evidence type="ECO:0000256" key="2">
    <source>
        <dbReference type="PROSITE-ProRule" id="PRU00335"/>
    </source>
</evidence>
<feature type="DNA-binding region" description="H-T-H motif" evidence="2">
    <location>
        <begin position="45"/>
        <end position="64"/>
    </location>
</feature>
<dbReference type="GO" id="GO:0000976">
    <property type="term" value="F:transcription cis-regulatory region binding"/>
    <property type="evidence" value="ECO:0007669"/>
    <property type="project" value="TreeGrafter"/>
</dbReference>
<feature type="domain" description="HTH tetR-type" evidence="3">
    <location>
        <begin position="22"/>
        <end position="82"/>
    </location>
</feature>
<reference evidence="5" key="2">
    <citation type="journal article" date="2023" name="MicrobiologyOpen">
        <title>Genomics of the tumorigenes clade of the family Rhizobiaceae and description of Rhizobium rhododendri sp. nov.</title>
        <authorList>
            <person name="Kuzmanovic N."/>
            <person name="diCenzo G.C."/>
            <person name="Bunk B."/>
            <person name="Sproeer C."/>
            <person name="Fruehling A."/>
            <person name="Neumann-Schaal M."/>
            <person name="Overmann J."/>
            <person name="Smalla K."/>
        </authorList>
    </citation>
    <scope>NUCLEOTIDE SEQUENCE [LARGE SCALE GENOMIC DNA]</scope>
    <source>
        <strain evidence="5">1078</strain>
        <plasmid evidence="5">unnamed1</plasmid>
    </source>
</reference>
<dbReference type="KEGG" id="rtu:PR017_24615"/>
<evidence type="ECO:0000313" key="4">
    <source>
        <dbReference type="EMBL" id="WFR98504.1"/>
    </source>
</evidence>
<accession>A0AAF1KAD8</accession>
<keyword evidence="5" id="KW-1185">Reference proteome</keyword>
<reference evidence="4 5" key="1">
    <citation type="journal article" date="2018" name="Sci. Rep.">
        <title>Rhizobium tumorigenes sp. nov., a novel plant tumorigenic bacterium isolated from cane gall tumors on thornless blackberry.</title>
        <authorList>
            <person name="Kuzmanovi N."/>
            <person name="Smalla K."/>
            <person name="Gronow S."/>
            <person name="PuBawska J."/>
        </authorList>
    </citation>
    <scope>NUCLEOTIDE SEQUENCE [LARGE SCALE GENOMIC DNA]</scope>
    <source>
        <strain evidence="4 5">1078</strain>
    </source>
</reference>
<dbReference type="PROSITE" id="PS01081">
    <property type="entry name" value="HTH_TETR_1"/>
    <property type="match status" value="1"/>
</dbReference>
<dbReference type="Gene3D" id="1.10.357.10">
    <property type="entry name" value="Tetracycline Repressor, domain 2"/>
    <property type="match status" value="1"/>
</dbReference>
<dbReference type="InterPro" id="IPR050109">
    <property type="entry name" value="HTH-type_TetR-like_transc_reg"/>
</dbReference>
<dbReference type="SUPFAM" id="SSF46689">
    <property type="entry name" value="Homeodomain-like"/>
    <property type="match status" value="1"/>
</dbReference>
<dbReference type="InterPro" id="IPR009057">
    <property type="entry name" value="Homeodomain-like_sf"/>
</dbReference>
<dbReference type="AlphaFoldDB" id="A0AAF1KAD8"/>
<dbReference type="Pfam" id="PF00440">
    <property type="entry name" value="TetR_N"/>
    <property type="match status" value="1"/>
</dbReference>
<organism evidence="4 5">
    <name type="scientific">Rhizobium tumorigenes</name>
    <dbReference type="NCBI Taxonomy" id="2041385"/>
    <lineage>
        <taxon>Bacteria</taxon>
        <taxon>Pseudomonadati</taxon>
        <taxon>Pseudomonadota</taxon>
        <taxon>Alphaproteobacteria</taxon>
        <taxon>Hyphomicrobiales</taxon>
        <taxon>Rhizobiaceae</taxon>
        <taxon>Rhizobium/Agrobacterium group</taxon>
        <taxon>Rhizobium</taxon>
    </lineage>
</organism>
<dbReference type="RefSeq" id="WP_111221567.1">
    <property type="nucleotide sequence ID" value="NZ_CP117258.1"/>
</dbReference>
<dbReference type="Pfam" id="PF14246">
    <property type="entry name" value="TetR_C_7"/>
    <property type="match status" value="1"/>
</dbReference>
<dbReference type="GO" id="GO:0003700">
    <property type="term" value="F:DNA-binding transcription factor activity"/>
    <property type="evidence" value="ECO:0007669"/>
    <property type="project" value="TreeGrafter"/>
</dbReference>
<name>A0AAF1KAD8_9HYPH</name>
<evidence type="ECO:0000313" key="5">
    <source>
        <dbReference type="Proteomes" id="UP000249499"/>
    </source>
</evidence>
<dbReference type="InterPro" id="IPR023772">
    <property type="entry name" value="DNA-bd_HTH_TetR-type_CS"/>
</dbReference>
<dbReference type="Proteomes" id="UP000249499">
    <property type="component" value="Plasmid unnamed1"/>
</dbReference>
<dbReference type="PROSITE" id="PS50977">
    <property type="entry name" value="HTH_TETR_2"/>
    <property type="match status" value="1"/>
</dbReference>
<proteinExistence type="predicted"/>